<comment type="cofactor">
    <cofactor evidence="2">
        <name>Mg(2+)</name>
        <dbReference type="ChEBI" id="CHEBI:18420"/>
    </cofactor>
</comment>
<dbReference type="GO" id="GO:0008311">
    <property type="term" value="F:double-stranded DNA 3'-5' DNA exonuclease activity"/>
    <property type="evidence" value="ECO:0007669"/>
    <property type="project" value="UniProtKB-EC"/>
</dbReference>
<keyword evidence="12" id="KW-1185">Reference proteome</keyword>
<dbReference type="CDD" id="cd06127">
    <property type="entry name" value="DEDDh"/>
    <property type="match status" value="1"/>
</dbReference>
<evidence type="ECO:0000256" key="3">
    <source>
        <dbReference type="ARBA" id="ARBA00012115"/>
    </source>
</evidence>
<dbReference type="InterPro" id="IPR012337">
    <property type="entry name" value="RNaseH-like_sf"/>
</dbReference>
<keyword evidence="4" id="KW-0540">Nuclease</keyword>
<evidence type="ECO:0000256" key="8">
    <source>
        <dbReference type="ARBA" id="ARBA00022842"/>
    </source>
</evidence>
<dbReference type="AlphaFoldDB" id="A0AAV1N5H8"/>
<dbReference type="PANTHER" id="PTHR13058">
    <property type="entry name" value="THREE PRIME REPAIR EXONUCLEASE 1, 2"/>
    <property type="match status" value="1"/>
</dbReference>
<evidence type="ECO:0000313" key="11">
    <source>
        <dbReference type="EMBL" id="CAK6954462.1"/>
    </source>
</evidence>
<reference evidence="11 12" key="1">
    <citation type="submission" date="2024-01" db="EMBL/GenBank/DDBJ databases">
        <authorList>
            <person name="Alioto T."/>
            <person name="Alioto T."/>
            <person name="Gomez Garrido J."/>
        </authorList>
    </citation>
    <scope>NUCLEOTIDE SEQUENCE [LARGE SCALE GENOMIC DNA]</scope>
</reference>
<evidence type="ECO:0000256" key="2">
    <source>
        <dbReference type="ARBA" id="ARBA00001946"/>
    </source>
</evidence>
<evidence type="ECO:0000313" key="12">
    <source>
        <dbReference type="Proteomes" id="UP001314229"/>
    </source>
</evidence>
<comment type="similarity">
    <text evidence="9">Belongs to the exonuclease superfamily. TREX family.</text>
</comment>
<dbReference type="InterPro" id="IPR040393">
    <property type="entry name" value="TREX1/2"/>
</dbReference>
<evidence type="ECO:0000256" key="7">
    <source>
        <dbReference type="ARBA" id="ARBA00022839"/>
    </source>
</evidence>
<evidence type="ECO:0000256" key="1">
    <source>
        <dbReference type="ARBA" id="ARBA00000493"/>
    </source>
</evidence>
<dbReference type="GO" id="GO:0006308">
    <property type="term" value="P:DNA catabolic process"/>
    <property type="evidence" value="ECO:0007669"/>
    <property type="project" value="TreeGrafter"/>
</dbReference>
<comment type="caution">
    <text evidence="11">The sequence shown here is derived from an EMBL/GenBank/DDBJ whole genome shotgun (WGS) entry which is preliminary data.</text>
</comment>
<evidence type="ECO:0000259" key="10">
    <source>
        <dbReference type="SMART" id="SM00479"/>
    </source>
</evidence>
<dbReference type="FunFam" id="3.30.420.10:FF:000247">
    <property type="entry name" value="Si:ch1073-296i8.2"/>
    <property type="match status" value="1"/>
</dbReference>
<protein>
    <recommendedName>
        <fullName evidence="3">exodeoxyribonuclease III</fullName>
        <ecNumber evidence="3">3.1.11.2</ecNumber>
    </recommendedName>
</protein>
<organism evidence="11 12">
    <name type="scientific">Scomber scombrus</name>
    <name type="common">Atlantic mackerel</name>
    <name type="synonym">Scomber vernalis</name>
    <dbReference type="NCBI Taxonomy" id="13677"/>
    <lineage>
        <taxon>Eukaryota</taxon>
        <taxon>Metazoa</taxon>
        <taxon>Chordata</taxon>
        <taxon>Craniata</taxon>
        <taxon>Vertebrata</taxon>
        <taxon>Euteleostomi</taxon>
        <taxon>Actinopterygii</taxon>
        <taxon>Neopterygii</taxon>
        <taxon>Teleostei</taxon>
        <taxon>Neoteleostei</taxon>
        <taxon>Acanthomorphata</taxon>
        <taxon>Pelagiaria</taxon>
        <taxon>Scombriformes</taxon>
        <taxon>Scombridae</taxon>
        <taxon>Scomber</taxon>
    </lineage>
</organism>
<dbReference type="SUPFAM" id="SSF53098">
    <property type="entry name" value="Ribonuclease H-like"/>
    <property type="match status" value="1"/>
</dbReference>
<proteinExistence type="inferred from homology"/>
<feature type="domain" description="Exonuclease" evidence="10">
    <location>
        <begin position="6"/>
        <end position="184"/>
    </location>
</feature>
<dbReference type="Proteomes" id="UP001314229">
    <property type="component" value="Unassembled WGS sequence"/>
</dbReference>
<comment type="catalytic activity">
    <reaction evidence="1">
        <text>Exonucleolytic cleavage in the 3'- to 5'-direction to yield nucleoside 5'-phosphates.</text>
        <dbReference type="EC" id="3.1.11.2"/>
    </reaction>
</comment>
<accession>A0AAV1N5H8</accession>
<gene>
    <name evidence="11" type="ORF">FSCOSCO3_A023569</name>
</gene>
<dbReference type="InterPro" id="IPR036397">
    <property type="entry name" value="RNaseH_sf"/>
</dbReference>
<dbReference type="SMART" id="SM00479">
    <property type="entry name" value="EXOIII"/>
    <property type="match status" value="1"/>
</dbReference>
<dbReference type="InterPro" id="IPR013520">
    <property type="entry name" value="Ribonucl_H"/>
</dbReference>
<dbReference type="PANTHER" id="PTHR13058:SF22">
    <property type="entry name" value="EXODEOXYRIBONUCLEASE III"/>
    <property type="match status" value="1"/>
</dbReference>
<dbReference type="GO" id="GO:0046872">
    <property type="term" value="F:metal ion binding"/>
    <property type="evidence" value="ECO:0007669"/>
    <property type="project" value="UniProtKB-KW"/>
</dbReference>
<evidence type="ECO:0000256" key="4">
    <source>
        <dbReference type="ARBA" id="ARBA00022722"/>
    </source>
</evidence>
<dbReference type="Gene3D" id="3.30.420.10">
    <property type="entry name" value="Ribonuclease H-like superfamily/Ribonuclease H"/>
    <property type="match status" value="1"/>
</dbReference>
<dbReference type="GO" id="GO:0003676">
    <property type="term" value="F:nucleic acid binding"/>
    <property type="evidence" value="ECO:0007669"/>
    <property type="project" value="InterPro"/>
</dbReference>
<dbReference type="Pfam" id="PF00929">
    <property type="entry name" value="RNase_T"/>
    <property type="match status" value="1"/>
</dbReference>
<keyword evidence="8" id="KW-0460">Magnesium</keyword>
<dbReference type="EC" id="3.1.11.2" evidence="3"/>
<dbReference type="GO" id="GO:0005737">
    <property type="term" value="C:cytoplasm"/>
    <property type="evidence" value="ECO:0007669"/>
    <property type="project" value="TreeGrafter"/>
</dbReference>
<name>A0AAV1N5H8_SCOSC</name>
<evidence type="ECO:0000256" key="5">
    <source>
        <dbReference type="ARBA" id="ARBA00022723"/>
    </source>
</evidence>
<keyword evidence="6" id="KW-0378">Hydrolase</keyword>
<sequence length="192" mass="21652">MSGDKTIVFFDLETTGLDTAICDIIQVSAVCGDRVFNVYTLPRCPLTESAMAVTGFTVNNAGLFLRGRPVGTIPLIDALTSFIDFLSSFRQPVLLAAHNARRFDMPVITRVLRKCSLRHQFQQVVHGFVDTFILSKQLFTDLRSYSQENLVRHFLGMTYDAHNAVEDARMLQELYNAWSPSRWHVSGVTFKA</sequence>
<keyword evidence="7" id="KW-0269">Exonuclease</keyword>
<keyword evidence="5" id="KW-0479">Metal-binding</keyword>
<evidence type="ECO:0000256" key="6">
    <source>
        <dbReference type="ARBA" id="ARBA00022801"/>
    </source>
</evidence>
<evidence type="ECO:0000256" key="9">
    <source>
        <dbReference type="ARBA" id="ARBA00025769"/>
    </source>
</evidence>
<dbReference type="EMBL" id="CAWUFR010000017">
    <property type="protein sequence ID" value="CAK6954462.1"/>
    <property type="molecule type" value="Genomic_DNA"/>
</dbReference>